<dbReference type="Gene3D" id="3.30.200.20">
    <property type="entry name" value="Phosphorylase Kinase, domain 1"/>
    <property type="match status" value="1"/>
</dbReference>
<dbReference type="Gene3D" id="3.60.40.10">
    <property type="entry name" value="PPM-type phosphatase domain"/>
    <property type="match status" value="1"/>
</dbReference>
<keyword evidence="6" id="KW-0472">Membrane</keyword>
<dbReference type="GO" id="GO:0005524">
    <property type="term" value="F:ATP binding"/>
    <property type="evidence" value="ECO:0007669"/>
    <property type="project" value="UniProtKB-KW"/>
</dbReference>
<keyword evidence="6" id="KW-0812">Transmembrane</keyword>
<evidence type="ECO:0000256" key="1">
    <source>
        <dbReference type="ARBA" id="ARBA00022527"/>
    </source>
</evidence>
<dbReference type="eggNOG" id="COG0631">
    <property type="taxonomic scope" value="Bacteria"/>
</dbReference>
<proteinExistence type="predicted"/>
<accession>A0A075NYJ7</accession>
<dbReference type="GeneID" id="78254804"/>
<evidence type="ECO:0000259" key="7">
    <source>
        <dbReference type="PROSITE" id="PS50011"/>
    </source>
</evidence>
<dbReference type="Pfam" id="PF13672">
    <property type="entry name" value="PP2C_2"/>
    <property type="match status" value="1"/>
</dbReference>
<keyword evidence="6" id="KW-1133">Transmembrane helix</keyword>
<dbReference type="PROSITE" id="PS00109">
    <property type="entry name" value="PROTEIN_KINASE_TYR"/>
    <property type="match status" value="1"/>
</dbReference>
<evidence type="ECO:0000313" key="10">
    <source>
        <dbReference type="Proteomes" id="UP000056090"/>
    </source>
</evidence>
<reference evidence="9 10" key="1">
    <citation type="submission" date="2014-06" db="EMBL/GenBank/DDBJ databases">
        <title>Genomes of Alteromonas australica, a world apart.</title>
        <authorList>
            <person name="Gonzaga A."/>
            <person name="Lopez-Perez M."/>
            <person name="Rodriguez-Valera F."/>
        </authorList>
    </citation>
    <scope>NUCLEOTIDE SEQUENCE [LARGE SCALE GENOMIC DNA]</scope>
    <source>
        <strain evidence="9 10">H 17</strain>
    </source>
</reference>
<dbReference type="EMBL" id="CP008849">
    <property type="protein sequence ID" value="AIF98583.1"/>
    <property type="molecule type" value="Genomic_DNA"/>
</dbReference>
<evidence type="ECO:0000259" key="8">
    <source>
        <dbReference type="PROSITE" id="PS51746"/>
    </source>
</evidence>
<dbReference type="PANTHER" id="PTHR24345:SF91">
    <property type="entry name" value="SERINE_THREONINE-PROTEIN KINASE PLK4"/>
    <property type="match status" value="1"/>
</dbReference>
<feature type="transmembrane region" description="Helical" evidence="6">
    <location>
        <begin position="559"/>
        <end position="578"/>
    </location>
</feature>
<dbReference type="PROSITE" id="PS50011">
    <property type="entry name" value="PROTEIN_KINASE_DOM"/>
    <property type="match status" value="1"/>
</dbReference>
<keyword evidence="4" id="KW-0418">Kinase</keyword>
<evidence type="ECO:0000256" key="3">
    <source>
        <dbReference type="ARBA" id="ARBA00022741"/>
    </source>
</evidence>
<dbReference type="SUPFAM" id="SSF56112">
    <property type="entry name" value="Protein kinase-like (PK-like)"/>
    <property type="match status" value="1"/>
</dbReference>
<feature type="domain" description="Protein kinase" evidence="7">
    <location>
        <begin position="275"/>
        <end position="538"/>
    </location>
</feature>
<gene>
    <name evidence="9" type="ORF">EP13_07745</name>
</gene>
<keyword evidence="2" id="KW-0808">Transferase</keyword>
<keyword evidence="10" id="KW-1185">Reference proteome</keyword>
<dbReference type="InterPro" id="IPR001932">
    <property type="entry name" value="PPM-type_phosphatase-like_dom"/>
</dbReference>
<evidence type="ECO:0000256" key="2">
    <source>
        <dbReference type="ARBA" id="ARBA00022679"/>
    </source>
</evidence>
<protein>
    <recommendedName>
        <fullName evidence="11">Protein kinase</fullName>
    </recommendedName>
</protein>
<dbReference type="SMART" id="SM00331">
    <property type="entry name" value="PP2C_SIG"/>
    <property type="match status" value="1"/>
</dbReference>
<dbReference type="PROSITE" id="PS51746">
    <property type="entry name" value="PPM_2"/>
    <property type="match status" value="1"/>
</dbReference>
<name>A0A075NYJ7_9ALTE</name>
<evidence type="ECO:0000256" key="4">
    <source>
        <dbReference type="ARBA" id="ARBA00022777"/>
    </source>
</evidence>
<keyword evidence="5" id="KW-0067">ATP-binding</keyword>
<evidence type="ECO:0000256" key="6">
    <source>
        <dbReference type="SAM" id="Phobius"/>
    </source>
</evidence>
<evidence type="ECO:0008006" key="11">
    <source>
        <dbReference type="Google" id="ProtNLM"/>
    </source>
</evidence>
<evidence type="ECO:0000313" key="9">
    <source>
        <dbReference type="EMBL" id="AIF98583.1"/>
    </source>
</evidence>
<dbReference type="InterPro" id="IPR008266">
    <property type="entry name" value="Tyr_kinase_AS"/>
</dbReference>
<dbReference type="Gene3D" id="1.10.510.10">
    <property type="entry name" value="Transferase(Phosphotransferase) domain 1"/>
    <property type="match status" value="1"/>
</dbReference>
<dbReference type="RefSeq" id="WP_044056759.1">
    <property type="nucleotide sequence ID" value="NZ_CBCSKJ010000001.1"/>
</dbReference>
<evidence type="ECO:0000256" key="5">
    <source>
        <dbReference type="ARBA" id="ARBA00022840"/>
    </source>
</evidence>
<dbReference type="PANTHER" id="PTHR24345">
    <property type="entry name" value="SERINE/THREONINE-PROTEIN KINASE PLK"/>
    <property type="match status" value="1"/>
</dbReference>
<dbReference type="eggNOG" id="COG0515">
    <property type="taxonomic scope" value="Bacteria"/>
</dbReference>
<dbReference type="GO" id="GO:0004674">
    <property type="term" value="F:protein serine/threonine kinase activity"/>
    <property type="evidence" value="ECO:0007669"/>
    <property type="project" value="UniProtKB-KW"/>
</dbReference>
<dbReference type="AlphaFoldDB" id="A0A075NYJ7"/>
<keyword evidence="1" id="KW-0723">Serine/threonine-protein kinase</keyword>
<dbReference type="InterPro" id="IPR000719">
    <property type="entry name" value="Prot_kinase_dom"/>
</dbReference>
<dbReference type="CDD" id="cd14014">
    <property type="entry name" value="STKc_PknB_like"/>
    <property type="match status" value="1"/>
</dbReference>
<dbReference type="Pfam" id="PF00069">
    <property type="entry name" value="Pkinase"/>
    <property type="match status" value="1"/>
</dbReference>
<keyword evidence="3" id="KW-0547">Nucleotide-binding</keyword>
<dbReference type="KEGG" id="aal:EP13_07745"/>
<feature type="domain" description="PPM-type phosphatase" evidence="8">
    <location>
        <begin position="9"/>
        <end position="245"/>
    </location>
</feature>
<dbReference type="InterPro" id="IPR011009">
    <property type="entry name" value="Kinase-like_dom_sf"/>
</dbReference>
<dbReference type="InterPro" id="IPR036457">
    <property type="entry name" value="PPM-type-like_dom_sf"/>
</dbReference>
<dbReference type="SMART" id="SM00220">
    <property type="entry name" value="S_TKc"/>
    <property type="match status" value="1"/>
</dbReference>
<sequence>MKNQLTTLTYSEYSSAGAKPINQDACGCHIIDVAAVTSNLSQQLKGHCFVLSDGISSSSVSQVASDLAVKTFLESYYLTPDTWTVIQSATTVIRNINATLYRRTQDSPYCYSPDRGYVCTFSVIIIKGNNAHIFHVGDACIGIFKADNYDIITSAHRTVGEHGGSFLANALGFKSKLDIEYHSIGLETKDTLVMMTDGVHEFVPAHQLGELVLGESLNNTTAERIVDCATANKSDDNLTCQVITIDQLANAPLAIEDTPLPLANALEEGANLDGYLIERLLYQSARSALYLAKETNTQERLVIKTLATELAQSEKQVTLFSLEEWLAKRITNPHVIKSPPRKTAPTQQYSVFQYVEGQTLAQWLVDNPTPSVSQVRDIVEQIANGLNAIHREGILHQDIRPENIMINSAGKCTIIDLGAAYVAGISELNQDENGDQHVLGTATYSAPEYFLGDTGREVSDLFSLAVLTYYMLSGRFPYGTNVAKARTISAQQRLRYHSVLSPHREIPPWLDDTLKRALQVNPDKRFQVISEFVYHLYNPTSSYLNKGRLPLIEKHPIRFWQGLCLALVISHCVTIILLSSQ</sequence>
<dbReference type="Proteomes" id="UP000056090">
    <property type="component" value="Chromosome"/>
</dbReference>
<dbReference type="SUPFAM" id="SSF81606">
    <property type="entry name" value="PP2C-like"/>
    <property type="match status" value="1"/>
</dbReference>
<organism evidence="9 10">
    <name type="scientific">Alteromonas australica</name>
    <dbReference type="NCBI Taxonomy" id="589873"/>
    <lineage>
        <taxon>Bacteria</taxon>
        <taxon>Pseudomonadati</taxon>
        <taxon>Pseudomonadota</taxon>
        <taxon>Gammaproteobacteria</taxon>
        <taxon>Alteromonadales</taxon>
        <taxon>Alteromonadaceae</taxon>
        <taxon>Alteromonas/Salinimonas group</taxon>
        <taxon>Alteromonas</taxon>
    </lineage>
</organism>
<dbReference type="SMART" id="SM00332">
    <property type="entry name" value="PP2Cc"/>
    <property type="match status" value="1"/>
</dbReference>